<dbReference type="SUPFAM" id="SSF54373">
    <property type="entry name" value="FAD-linked reductases, C-terminal domain"/>
    <property type="match status" value="1"/>
</dbReference>
<dbReference type="Gene3D" id="3.50.50.60">
    <property type="entry name" value="FAD/NAD(P)-binding domain"/>
    <property type="match status" value="2"/>
</dbReference>
<dbReference type="Pfam" id="PF01593">
    <property type="entry name" value="Amino_oxidase"/>
    <property type="match status" value="1"/>
</dbReference>
<dbReference type="RefSeq" id="WP_092237641.1">
    <property type="nucleotide sequence ID" value="NZ_FNLL01000014.1"/>
</dbReference>
<dbReference type="EMBL" id="FNLL01000014">
    <property type="protein sequence ID" value="SDU58678.1"/>
    <property type="molecule type" value="Genomic_DNA"/>
</dbReference>
<dbReference type="AlphaFoldDB" id="A0A1H2JR79"/>
<dbReference type="InterPro" id="IPR050703">
    <property type="entry name" value="Flavin_MAO"/>
</dbReference>
<accession>A0A1H2JR79</accession>
<name>A0A1H2JR79_9BACT</name>
<dbReference type="SUPFAM" id="SSF51905">
    <property type="entry name" value="FAD/NAD(P)-binding domain"/>
    <property type="match status" value="1"/>
</dbReference>
<dbReference type="InterPro" id="IPR036188">
    <property type="entry name" value="FAD/NAD-bd_sf"/>
</dbReference>
<comment type="similarity">
    <text evidence="1">Belongs to the flavin monoamine oxidase family.</text>
</comment>
<protein>
    <submittedName>
        <fullName evidence="3">Monoamine oxidase</fullName>
    </submittedName>
</protein>
<dbReference type="GO" id="GO:0016491">
    <property type="term" value="F:oxidoreductase activity"/>
    <property type="evidence" value="ECO:0007669"/>
    <property type="project" value="InterPro"/>
</dbReference>
<evidence type="ECO:0000259" key="2">
    <source>
        <dbReference type="Pfam" id="PF01593"/>
    </source>
</evidence>
<feature type="domain" description="Amine oxidase" evidence="2">
    <location>
        <begin position="111"/>
        <end position="356"/>
    </location>
</feature>
<dbReference type="PANTHER" id="PTHR43563">
    <property type="entry name" value="AMINE OXIDASE"/>
    <property type="match status" value="1"/>
</dbReference>
<proteinExistence type="inferred from homology"/>
<evidence type="ECO:0000313" key="4">
    <source>
        <dbReference type="Proteomes" id="UP000199608"/>
    </source>
</evidence>
<dbReference type="Pfam" id="PF13450">
    <property type="entry name" value="NAD_binding_8"/>
    <property type="match status" value="1"/>
</dbReference>
<keyword evidence="4" id="KW-1185">Reference proteome</keyword>
<evidence type="ECO:0000256" key="1">
    <source>
        <dbReference type="ARBA" id="ARBA00005995"/>
    </source>
</evidence>
<sequence length="371" mass="40878">MHTEKIDTIIIGGGLSGIYAACLLAKKNKSFILLEARERVGGRILSTEHQGFFSDLGPSWYWPSINPKIVHLIQVLGLKSYRQFEEGMGRFQTPDGTVRTVRGYDMSPPCRRISGGMMALVTKLSEYIPENAIRLNHPVFEIKKQSSGAMVSVGELEKESKARFNAKNIILALPPRLAAATILFTPDLSHDLTQAMLKMGTWMAGQAKFCALYEEPYWRQTGLSGQAFSQTGPLGEIHDGSNDNQGPYGLTGFISIPAAQRNHPQSLTSAILSQLAAIYGKPADQPMAVYYQDWARERFTATQFDQPPMHEHPLYHPPAGKTSIWDGIIQFAGTETDTRYGGYLEGALAAAERAVTKLQQFSSATNCFGLT</sequence>
<dbReference type="Proteomes" id="UP000199608">
    <property type="component" value="Unassembled WGS sequence"/>
</dbReference>
<organism evidence="3 4">
    <name type="scientific">Desulfobacula phenolica</name>
    <dbReference type="NCBI Taxonomy" id="90732"/>
    <lineage>
        <taxon>Bacteria</taxon>
        <taxon>Pseudomonadati</taxon>
        <taxon>Thermodesulfobacteriota</taxon>
        <taxon>Desulfobacteria</taxon>
        <taxon>Desulfobacterales</taxon>
        <taxon>Desulfobacteraceae</taxon>
        <taxon>Desulfobacula</taxon>
    </lineage>
</organism>
<gene>
    <name evidence="3" type="ORF">SAMN04487931_11449</name>
</gene>
<dbReference type="InterPro" id="IPR002937">
    <property type="entry name" value="Amino_oxidase"/>
</dbReference>
<evidence type="ECO:0000313" key="3">
    <source>
        <dbReference type="EMBL" id="SDU58678.1"/>
    </source>
</evidence>
<reference evidence="4" key="1">
    <citation type="submission" date="2016-10" db="EMBL/GenBank/DDBJ databases">
        <authorList>
            <person name="Varghese N."/>
            <person name="Submissions S."/>
        </authorList>
    </citation>
    <scope>NUCLEOTIDE SEQUENCE [LARGE SCALE GENOMIC DNA]</scope>
    <source>
        <strain evidence="4">DSM 3384</strain>
    </source>
</reference>
<dbReference type="PANTHER" id="PTHR43563:SF14">
    <property type="entry name" value="AMINE OXIDASE"/>
    <property type="match status" value="1"/>
</dbReference>